<dbReference type="EMBL" id="BJYT01000001">
    <property type="protein sequence ID" value="GEO07568.1"/>
    <property type="molecule type" value="Genomic_DNA"/>
</dbReference>
<reference evidence="1 2" key="1">
    <citation type="submission" date="2019-07" db="EMBL/GenBank/DDBJ databases">
        <title>Whole genome shotgun sequence of Segetibacter aerophilus NBRC 106135.</title>
        <authorList>
            <person name="Hosoyama A."/>
            <person name="Uohara A."/>
            <person name="Ohji S."/>
            <person name="Ichikawa N."/>
        </authorList>
    </citation>
    <scope>NUCLEOTIDE SEQUENCE [LARGE SCALE GENOMIC DNA]</scope>
    <source>
        <strain evidence="1 2">NBRC 106135</strain>
    </source>
</reference>
<accession>A0A512B6K4</accession>
<protein>
    <submittedName>
        <fullName evidence="1">Uncharacterized protein</fullName>
    </submittedName>
</protein>
<dbReference type="AlphaFoldDB" id="A0A512B6K4"/>
<comment type="caution">
    <text evidence="1">The sequence shown here is derived from an EMBL/GenBank/DDBJ whole genome shotgun (WGS) entry which is preliminary data.</text>
</comment>
<gene>
    <name evidence="1" type="ORF">SAE01_00640</name>
</gene>
<proteinExistence type="predicted"/>
<evidence type="ECO:0000313" key="2">
    <source>
        <dbReference type="Proteomes" id="UP000321513"/>
    </source>
</evidence>
<organism evidence="1 2">
    <name type="scientific">Segetibacter aerophilus</name>
    <dbReference type="NCBI Taxonomy" id="670293"/>
    <lineage>
        <taxon>Bacteria</taxon>
        <taxon>Pseudomonadati</taxon>
        <taxon>Bacteroidota</taxon>
        <taxon>Chitinophagia</taxon>
        <taxon>Chitinophagales</taxon>
        <taxon>Chitinophagaceae</taxon>
        <taxon>Segetibacter</taxon>
    </lineage>
</organism>
<sequence length="55" mass="6573">MLLTNKEILLKLEQMEKDVKENKQDIAIIFQALKRLLDQPKSKRRMIGFKPMDED</sequence>
<name>A0A512B6K4_9BACT</name>
<dbReference type="Proteomes" id="UP000321513">
    <property type="component" value="Unassembled WGS sequence"/>
</dbReference>
<evidence type="ECO:0000313" key="1">
    <source>
        <dbReference type="EMBL" id="GEO07568.1"/>
    </source>
</evidence>
<keyword evidence="2" id="KW-1185">Reference proteome</keyword>